<evidence type="ECO:0000256" key="2">
    <source>
        <dbReference type="ARBA" id="ARBA00022801"/>
    </source>
</evidence>
<dbReference type="PANTHER" id="PTHR12993:SF26">
    <property type="entry name" value="1D-MYO-INOSITOL 2-ACETAMIDO-2-DEOXY-ALPHA-D-GLUCOPYRANOSIDE DEACETYLASE"/>
    <property type="match status" value="1"/>
</dbReference>
<keyword evidence="6" id="KW-1185">Reference proteome</keyword>
<comment type="catalytic activity">
    <reaction evidence="4">
        <text>1D-myo-inositol 2-acetamido-2-deoxy-alpha-D-glucopyranoside + H2O = 1D-myo-inositol 2-amino-2-deoxy-alpha-D-glucopyranoside + acetate</text>
        <dbReference type="Rhea" id="RHEA:26180"/>
        <dbReference type="ChEBI" id="CHEBI:15377"/>
        <dbReference type="ChEBI" id="CHEBI:30089"/>
        <dbReference type="ChEBI" id="CHEBI:52442"/>
        <dbReference type="ChEBI" id="CHEBI:58886"/>
        <dbReference type="EC" id="3.5.1.103"/>
    </reaction>
</comment>
<keyword evidence="3 4" id="KW-0862">Zinc</keyword>
<dbReference type="Pfam" id="PF02585">
    <property type="entry name" value="PIG-L"/>
    <property type="match status" value="1"/>
</dbReference>
<feature type="binding site" evidence="4">
    <location>
        <position position="146"/>
    </location>
    <ligand>
        <name>Zn(2+)</name>
        <dbReference type="ChEBI" id="CHEBI:29105"/>
    </ligand>
</feature>
<dbReference type="SUPFAM" id="SSF102588">
    <property type="entry name" value="LmbE-like"/>
    <property type="match status" value="1"/>
</dbReference>
<feature type="binding site" evidence="4">
    <location>
        <position position="11"/>
    </location>
    <ligand>
        <name>Zn(2+)</name>
        <dbReference type="ChEBI" id="CHEBI:29105"/>
    </ligand>
</feature>
<dbReference type="Proteomes" id="UP000198348">
    <property type="component" value="Unassembled WGS sequence"/>
</dbReference>
<sequence length="281" mass="29722">METRLLLVHAHPDDETLTTGGTIARYAAEGADVTLVTCTLGEEGEIIPAELAELGSHAGDQLGGYRAGELRAACRELGVTRQFYLGGIGRWRDSGMAGAGSRHHPRAFATGAFDEQVAQLRAILHEVRPQVVVSYDANGGYGHPDHIRAHEVTHAAAEASGAVQRVFHTVAPQTPVRRGVQALRELPGVPFTVPEPAELPVVADERAHAAIDVAGQLDARLAALDAHRTQVSVWRDGSGRPEGACCALSNGIALPNLHTEYFELAYGGTGPVATDLFGGLR</sequence>
<comment type="function">
    <text evidence="4">Catalyzes the deacetylation of 1D-myo-inositol 2-acetamido-2-deoxy-alpha-D-glucopyranoside (GlcNAc-Ins) in the mycothiol biosynthesis pathway.</text>
</comment>
<dbReference type="InterPro" id="IPR003737">
    <property type="entry name" value="GlcNAc_PI_deacetylase-related"/>
</dbReference>
<dbReference type="RefSeq" id="WP_089299719.1">
    <property type="nucleotide sequence ID" value="NZ_FZNW01000002.1"/>
</dbReference>
<dbReference type="EC" id="3.5.1.103" evidence="4"/>
<comment type="cofactor">
    <cofactor evidence="4">
        <name>Zn(2+)</name>
        <dbReference type="ChEBI" id="CHEBI:29105"/>
    </cofactor>
    <text evidence="4">Binds 1 zinc ion per subunit.</text>
</comment>
<dbReference type="GO" id="GO:0008270">
    <property type="term" value="F:zinc ion binding"/>
    <property type="evidence" value="ECO:0007669"/>
    <property type="project" value="UniProtKB-UniRule"/>
</dbReference>
<gene>
    <name evidence="4" type="primary">mshB</name>
    <name evidence="5" type="ORF">SAMN06265360_10260</name>
</gene>
<comment type="similarity">
    <text evidence="4">Belongs to the MshB deacetylase family.</text>
</comment>
<dbReference type="EMBL" id="FZNW01000002">
    <property type="protein sequence ID" value="SNR32028.1"/>
    <property type="molecule type" value="Genomic_DNA"/>
</dbReference>
<evidence type="ECO:0000313" key="6">
    <source>
        <dbReference type="Proteomes" id="UP000198348"/>
    </source>
</evidence>
<dbReference type="PANTHER" id="PTHR12993">
    <property type="entry name" value="N-ACETYLGLUCOSAMINYL-PHOSPHATIDYLINOSITOL DE-N-ACETYLASE-RELATED"/>
    <property type="match status" value="1"/>
</dbReference>
<dbReference type="OrthoDB" id="158614at2"/>
<proteinExistence type="inferred from homology"/>
<dbReference type="InterPro" id="IPR024078">
    <property type="entry name" value="LmbE-like_dom_sf"/>
</dbReference>
<keyword evidence="2 4" id="KW-0378">Hydrolase</keyword>
<accession>A0A238VCY8</accession>
<evidence type="ECO:0000256" key="1">
    <source>
        <dbReference type="ARBA" id="ARBA00022723"/>
    </source>
</evidence>
<dbReference type="GO" id="GO:0010125">
    <property type="term" value="P:mycothiol biosynthetic process"/>
    <property type="evidence" value="ECO:0007669"/>
    <property type="project" value="UniProtKB-UniRule"/>
</dbReference>
<dbReference type="Gene3D" id="3.40.50.10320">
    <property type="entry name" value="LmbE-like"/>
    <property type="match status" value="1"/>
</dbReference>
<dbReference type="NCBIfam" id="TIGR03445">
    <property type="entry name" value="mycothiol_MshB"/>
    <property type="match status" value="1"/>
</dbReference>
<feature type="binding site" evidence="4">
    <location>
        <position position="14"/>
    </location>
    <ligand>
        <name>Zn(2+)</name>
        <dbReference type="ChEBI" id="CHEBI:29105"/>
    </ligand>
</feature>
<name>A0A238VCY8_9PSEU</name>
<dbReference type="GO" id="GO:0035595">
    <property type="term" value="F:N-acetylglucosaminylinositol deacetylase activity"/>
    <property type="evidence" value="ECO:0007669"/>
    <property type="project" value="UniProtKB-EC"/>
</dbReference>
<evidence type="ECO:0000313" key="5">
    <source>
        <dbReference type="EMBL" id="SNR32028.1"/>
    </source>
</evidence>
<evidence type="ECO:0000256" key="3">
    <source>
        <dbReference type="ARBA" id="ARBA00022833"/>
    </source>
</evidence>
<evidence type="ECO:0000256" key="4">
    <source>
        <dbReference type="HAMAP-Rule" id="MF_01696"/>
    </source>
</evidence>
<dbReference type="HAMAP" id="MF_01696">
    <property type="entry name" value="MshB"/>
    <property type="match status" value="1"/>
</dbReference>
<dbReference type="AlphaFoldDB" id="A0A238VCY8"/>
<reference evidence="5 6" key="1">
    <citation type="submission" date="2017-06" db="EMBL/GenBank/DDBJ databases">
        <authorList>
            <person name="Kim H.J."/>
            <person name="Triplett B.A."/>
        </authorList>
    </citation>
    <scope>NUCLEOTIDE SEQUENCE [LARGE SCALE GENOMIC DNA]</scope>
    <source>
        <strain evidence="5 6">DSM 45207</strain>
    </source>
</reference>
<keyword evidence="1 4" id="KW-0479">Metal-binding</keyword>
<organism evidence="5 6">
    <name type="scientific">Haloechinothrix alba</name>
    <dbReference type="NCBI Taxonomy" id="664784"/>
    <lineage>
        <taxon>Bacteria</taxon>
        <taxon>Bacillati</taxon>
        <taxon>Actinomycetota</taxon>
        <taxon>Actinomycetes</taxon>
        <taxon>Pseudonocardiales</taxon>
        <taxon>Pseudonocardiaceae</taxon>
        <taxon>Haloechinothrix</taxon>
    </lineage>
</organism>
<protein>
    <recommendedName>
        <fullName evidence="4">1D-myo-inositol 2-acetamido-2-deoxy-alpha-D-glucopyranoside deacetylase</fullName>
        <shortName evidence="4">GlcNAc-Ins deacetylase</shortName>
        <ecNumber evidence="4">3.5.1.103</ecNumber>
    </recommendedName>
    <alternativeName>
        <fullName evidence="4">N-acetyl-1-D-myo-inositol-2-amino-2-deoxy-alpha-D-glucopyranoside deacetylase</fullName>
    </alternativeName>
</protein>
<dbReference type="InterPro" id="IPR017810">
    <property type="entry name" value="Mycothiol_biosynthesis_MshB"/>
</dbReference>